<keyword evidence="4" id="KW-1185">Reference proteome</keyword>
<accession>K3X8P4</accession>
<evidence type="ECO:0000313" key="4">
    <source>
        <dbReference type="Proteomes" id="UP000019132"/>
    </source>
</evidence>
<dbReference type="GO" id="GO:0035658">
    <property type="term" value="C:Mon1-Ccz1 complex"/>
    <property type="evidence" value="ECO:0007669"/>
    <property type="project" value="InterPro"/>
</dbReference>
<reference evidence="3" key="3">
    <citation type="submission" date="2015-02" db="UniProtKB">
        <authorList>
            <consortium name="EnsemblProtists"/>
        </authorList>
    </citation>
    <scope>IDENTIFICATION</scope>
    <source>
        <strain evidence="3">DAOM BR144</strain>
    </source>
</reference>
<dbReference type="InParanoid" id="K3X8P4"/>
<feature type="region of interest" description="Disordered" evidence="1">
    <location>
        <begin position="66"/>
        <end position="91"/>
    </location>
</feature>
<dbReference type="GO" id="GO:0005765">
    <property type="term" value="C:lysosomal membrane"/>
    <property type="evidence" value="ECO:0007669"/>
    <property type="project" value="TreeGrafter"/>
</dbReference>
<sequence length="347" mass="38710">MSDDGHLYLSARGGVEYAGDSRHSWYDDAHRSVLVLSPRSYKLREIVLDASLDVEGRIGVDYLKSARSRSAHDEDDDEDDNSGEDEIRQRSASHCGVSVVYDFAAQYHHAEETVGGRGDHVVAEKEGNMEPVALMKLSLDKQFLAVQTSDIEVQVIRLTTREKFWIMCKPNAGNRILTDGIVWNVHASTPGSSQDLFLITKMGIEQYRVSIKRRNCALHRSIGVYIHTFWYTASHSVLIISTGSRANEIVPYLLRGSSVEKLPRLVFSSSVGKNDLYLASLYGQVYAVYGDTRSTKLLLYLVERNKVSCTRSLNLLLPPGTALEYSVVDNLLVCHSLDFNVSLAMGT</sequence>
<dbReference type="EnsemblProtists" id="PYU1_T013593">
    <property type="protein sequence ID" value="PYU1_T013593"/>
    <property type="gene ID" value="PYU1_G013564"/>
</dbReference>
<dbReference type="OMA" id="MEPVALM"/>
<dbReference type="STRING" id="431595.K3X8P4"/>
<dbReference type="Proteomes" id="UP000019132">
    <property type="component" value="Unassembled WGS sequence"/>
</dbReference>
<dbReference type="InterPro" id="IPR040371">
    <property type="entry name" value="RMC1"/>
</dbReference>
<organism evidence="3 4">
    <name type="scientific">Globisporangium ultimum (strain ATCC 200006 / CBS 805.95 / DAOM BR144)</name>
    <name type="common">Pythium ultimum</name>
    <dbReference type="NCBI Taxonomy" id="431595"/>
    <lineage>
        <taxon>Eukaryota</taxon>
        <taxon>Sar</taxon>
        <taxon>Stramenopiles</taxon>
        <taxon>Oomycota</taxon>
        <taxon>Peronosporomycetes</taxon>
        <taxon>Pythiales</taxon>
        <taxon>Pythiaceae</taxon>
        <taxon>Globisporangium</taxon>
    </lineage>
</organism>
<name>K3X8P4_GLOUD</name>
<dbReference type="AlphaFoldDB" id="K3X8P4"/>
<dbReference type="VEuPathDB" id="FungiDB:PYU1_G013564"/>
<dbReference type="PANTHER" id="PTHR12897">
    <property type="entry name" value="COLON CANCER-ASSOCIATED PROTEIN MIC1"/>
    <property type="match status" value="1"/>
</dbReference>
<evidence type="ECO:0000313" key="3">
    <source>
        <dbReference type="EnsemblProtists" id="PYU1_T013593"/>
    </source>
</evidence>
<reference evidence="4" key="2">
    <citation type="submission" date="2010-04" db="EMBL/GenBank/DDBJ databases">
        <authorList>
            <person name="Buell R."/>
            <person name="Hamilton J."/>
            <person name="Hostetler J."/>
        </authorList>
    </citation>
    <scope>NUCLEOTIDE SEQUENCE [LARGE SCALE GENOMIC DNA]</scope>
    <source>
        <strain evidence="4">DAOM:BR144</strain>
    </source>
</reference>
<reference evidence="4" key="1">
    <citation type="journal article" date="2010" name="Genome Biol.">
        <title>Genome sequence of the necrotrophic plant pathogen Pythium ultimum reveals original pathogenicity mechanisms and effector repertoire.</title>
        <authorList>
            <person name="Levesque C.A."/>
            <person name="Brouwer H."/>
            <person name="Cano L."/>
            <person name="Hamilton J.P."/>
            <person name="Holt C."/>
            <person name="Huitema E."/>
            <person name="Raffaele S."/>
            <person name="Robideau G.P."/>
            <person name="Thines M."/>
            <person name="Win J."/>
            <person name="Zerillo M.M."/>
            <person name="Beakes G.W."/>
            <person name="Boore J.L."/>
            <person name="Busam D."/>
            <person name="Dumas B."/>
            <person name="Ferriera S."/>
            <person name="Fuerstenberg S.I."/>
            <person name="Gachon C.M."/>
            <person name="Gaulin E."/>
            <person name="Govers F."/>
            <person name="Grenville-Briggs L."/>
            <person name="Horner N."/>
            <person name="Hostetler J."/>
            <person name="Jiang R.H."/>
            <person name="Johnson J."/>
            <person name="Krajaejun T."/>
            <person name="Lin H."/>
            <person name="Meijer H.J."/>
            <person name="Moore B."/>
            <person name="Morris P."/>
            <person name="Phuntmart V."/>
            <person name="Puiu D."/>
            <person name="Shetty J."/>
            <person name="Stajich J.E."/>
            <person name="Tripathy S."/>
            <person name="Wawra S."/>
            <person name="van West P."/>
            <person name="Whitty B.R."/>
            <person name="Coutinho P.M."/>
            <person name="Henrissat B."/>
            <person name="Martin F."/>
            <person name="Thomas P.D."/>
            <person name="Tyler B.M."/>
            <person name="De Vries R.P."/>
            <person name="Kamoun S."/>
            <person name="Yandell M."/>
            <person name="Tisserat N."/>
            <person name="Buell C.R."/>
        </authorList>
    </citation>
    <scope>NUCLEOTIDE SEQUENCE</scope>
    <source>
        <strain evidence="4">DAOM:BR144</strain>
    </source>
</reference>
<dbReference type="EMBL" id="GL376597">
    <property type="status" value="NOT_ANNOTATED_CDS"/>
    <property type="molecule type" value="Genomic_DNA"/>
</dbReference>
<dbReference type="Pfam" id="PF21029">
    <property type="entry name" value="RMC1_N"/>
    <property type="match status" value="1"/>
</dbReference>
<feature type="compositionally biased region" description="Acidic residues" evidence="1">
    <location>
        <begin position="73"/>
        <end position="84"/>
    </location>
</feature>
<dbReference type="InterPro" id="IPR049040">
    <property type="entry name" value="RMC1_N"/>
</dbReference>
<dbReference type="PANTHER" id="PTHR12897:SF4">
    <property type="entry name" value="REGULATOR OF MON1-CCZ1 COMPLEX"/>
    <property type="match status" value="1"/>
</dbReference>
<evidence type="ECO:0000259" key="2">
    <source>
        <dbReference type="Pfam" id="PF21029"/>
    </source>
</evidence>
<feature type="domain" description="Regulator of MON1-CCZ1 complex N-terminal" evidence="2">
    <location>
        <begin position="129"/>
        <end position="214"/>
    </location>
</feature>
<dbReference type="GO" id="GO:0010506">
    <property type="term" value="P:regulation of autophagy"/>
    <property type="evidence" value="ECO:0007669"/>
    <property type="project" value="InterPro"/>
</dbReference>
<dbReference type="eggNOG" id="KOG2377">
    <property type="taxonomic scope" value="Eukaryota"/>
</dbReference>
<dbReference type="GO" id="GO:0031902">
    <property type="term" value="C:late endosome membrane"/>
    <property type="evidence" value="ECO:0007669"/>
    <property type="project" value="TreeGrafter"/>
</dbReference>
<dbReference type="HOGENOM" id="CLU_925820_0_0_1"/>
<protein>
    <recommendedName>
        <fullName evidence="2">Regulator of MON1-CCZ1 complex N-terminal domain-containing protein</fullName>
    </recommendedName>
</protein>
<proteinExistence type="predicted"/>
<evidence type="ECO:0000256" key="1">
    <source>
        <dbReference type="SAM" id="MobiDB-lite"/>
    </source>
</evidence>